<dbReference type="GO" id="GO:0008782">
    <property type="term" value="F:adenosylhomocysteine nucleosidase activity"/>
    <property type="evidence" value="ECO:0007669"/>
    <property type="project" value="TreeGrafter"/>
</dbReference>
<keyword evidence="4" id="KW-0326">Glycosidase</keyword>
<accession>A0A9X2CVA2</accession>
<dbReference type="AlphaFoldDB" id="A0A9X2CVA2"/>
<dbReference type="HAMAP" id="MF_00991">
    <property type="entry name" value="MqnB"/>
    <property type="match status" value="1"/>
</dbReference>
<keyword evidence="5" id="KW-1185">Reference proteome</keyword>
<protein>
    <recommendedName>
        <fullName evidence="1 2">Futalosine hydrolase</fullName>
        <shortName evidence="1">FL hydrolase</shortName>
        <ecNumber evidence="1 2">3.2.2.26</ecNumber>
    </recommendedName>
    <alternativeName>
        <fullName evidence="1">Futalosine nucleosidase</fullName>
    </alternativeName>
    <alternativeName>
        <fullName evidence="1">Menaquinone biosynthetic enzyme MqnB</fullName>
    </alternativeName>
</protein>
<evidence type="ECO:0000259" key="3">
    <source>
        <dbReference type="Pfam" id="PF01048"/>
    </source>
</evidence>
<evidence type="ECO:0000313" key="5">
    <source>
        <dbReference type="Proteomes" id="UP001139150"/>
    </source>
</evidence>
<feature type="domain" description="Nucleoside phosphorylase" evidence="3">
    <location>
        <begin position="37"/>
        <end position="220"/>
    </location>
</feature>
<dbReference type="GO" id="GO:0008930">
    <property type="term" value="F:methylthioadenosine nucleosidase activity"/>
    <property type="evidence" value="ECO:0007669"/>
    <property type="project" value="TreeGrafter"/>
</dbReference>
<dbReference type="GO" id="GO:0005829">
    <property type="term" value="C:cytosol"/>
    <property type="evidence" value="ECO:0007669"/>
    <property type="project" value="TreeGrafter"/>
</dbReference>
<dbReference type="Proteomes" id="UP001139150">
    <property type="component" value="Unassembled WGS sequence"/>
</dbReference>
<evidence type="ECO:0000313" key="4">
    <source>
        <dbReference type="EMBL" id="MCL7748878.1"/>
    </source>
</evidence>
<sequence>MSGSNKVLNRRVLIVTSVSAEKEAILRGLRNTNDFDVIVAGVGQAAAAVATATALAKTQYNYVINAGIAGGFEGKAEVGSLAVSTEVVAADLGAESYDGFLSLEELKLGSSKIEVEQAMVTRICAEAMEQGIPVQEGAILTLSTVTGTQETANYLLERFPHAIAEGMEGFGVAEAAKQTQIPVIEVRSISNKVGPRDRESWRIKEALATLEKASSIFSEVFK</sequence>
<comment type="caution">
    <text evidence="4">The sequence shown here is derived from an EMBL/GenBank/DDBJ whole genome shotgun (WGS) entry which is preliminary data.</text>
</comment>
<dbReference type="InterPro" id="IPR019963">
    <property type="entry name" value="FL_hydrolase_MqnB"/>
</dbReference>
<evidence type="ECO:0000256" key="1">
    <source>
        <dbReference type="HAMAP-Rule" id="MF_00991"/>
    </source>
</evidence>
<dbReference type="NCBIfam" id="TIGR03664">
    <property type="entry name" value="fut_nucase"/>
    <property type="match status" value="1"/>
</dbReference>
<keyword evidence="1 4" id="KW-0378">Hydrolase</keyword>
<dbReference type="PANTHER" id="PTHR46832">
    <property type="entry name" value="5'-METHYLTHIOADENOSINE/S-ADENOSYLHOMOCYSTEINE NUCLEOSIDASE"/>
    <property type="match status" value="1"/>
</dbReference>
<organism evidence="4 5">
    <name type="scientific">Halalkalibacter alkaliphilus</name>
    <dbReference type="NCBI Taxonomy" id="2917993"/>
    <lineage>
        <taxon>Bacteria</taxon>
        <taxon>Bacillati</taxon>
        <taxon>Bacillota</taxon>
        <taxon>Bacilli</taxon>
        <taxon>Bacillales</taxon>
        <taxon>Bacillaceae</taxon>
        <taxon>Halalkalibacter</taxon>
    </lineage>
</organism>
<comment type="pathway">
    <text evidence="1">Quinol/quinone metabolism; menaquinone biosynthesis.</text>
</comment>
<comment type="function">
    <text evidence="1">Catalyzes the hydrolysis of futalosine (FL) to dehypoxanthine futalosine (DHFL) and hypoxanthine, a step in the biosynthesis of menaquinone (MK, vitamin K2).</text>
</comment>
<dbReference type="SUPFAM" id="SSF53167">
    <property type="entry name" value="Purine and uridine phosphorylases"/>
    <property type="match status" value="1"/>
</dbReference>
<dbReference type="GO" id="GO:0019284">
    <property type="term" value="P:L-methionine salvage from S-adenosylmethionine"/>
    <property type="evidence" value="ECO:0007669"/>
    <property type="project" value="TreeGrafter"/>
</dbReference>
<dbReference type="CDD" id="cd17766">
    <property type="entry name" value="futalosine_nucleosidase_MqnB"/>
    <property type="match status" value="1"/>
</dbReference>
<dbReference type="RefSeq" id="WP_250097763.1">
    <property type="nucleotide sequence ID" value="NZ_JAKRYL010000020.1"/>
</dbReference>
<dbReference type="GO" id="GO:0009234">
    <property type="term" value="P:menaquinone biosynthetic process"/>
    <property type="evidence" value="ECO:0007669"/>
    <property type="project" value="UniProtKB-UniRule"/>
</dbReference>
<dbReference type="InterPro" id="IPR035994">
    <property type="entry name" value="Nucleoside_phosphorylase_sf"/>
</dbReference>
<dbReference type="EMBL" id="JAKRYL010000020">
    <property type="protein sequence ID" value="MCL7748878.1"/>
    <property type="molecule type" value="Genomic_DNA"/>
</dbReference>
<evidence type="ECO:0000256" key="2">
    <source>
        <dbReference type="NCBIfam" id="TIGR03664"/>
    </source>
</evidence>
<comment type="catalytic activity">
    <reaction evidence="1">
        <text>futalosine + H2O = dehypoxanthine futalosine + hypoxanthine</text>
        <dbReference type="Rhea" id="RHEA:25904"/>
        <dbReference type="ChEBI" id="CHEBI:15377"/>
        <dbReference type="ChEBI" id="CHEBI:17368"/>
        <dbReference type="ChEBI" id="CHEBI:58863"/>
        <dbReference type="ChEBI" id="CHEBI:58864"/>
        <dbReference type="EC" id="3.2.2.26"/>
    </reaction>
</comment>
<name>A0A9X2CVA2_9BACI</name>
<proteinExistence type="inferred from homology"/>
<dbReference type="Gene3D" id="3.40.50.1580">
    <property type="entry name" value="Nucleoside phosphorylase domain"/>
    <property type="match status" value="1"/>
</dbReference>
<dbReference type="NCBIfam" id="NF006087">
    <property type="entry name" value="PRK08236.1"/>
    <property type="match status" value="1"/>
</dbReference>
<dbReference type="EC" id="3.2.2.26" evidence="1 2"/>
<dbReference type="GO" id="GO:0009116">
    <property type="term" value="P:nucleoside metabolic process"/>
    <property type="evidence" value="ECO:0007669"/>
    <property type="project" value="InterPro"/>
</dbReference>
<keyword evidence="1" id="KW-0474">Menaquinone biosynthesis</keyword>
<dbReference type="InterPro" id="IPR000845">
    <property type="entry name" value="Nucleoside_phosphorylase_d"/>
</dbReference>
<dbReference type="PANTHER" id="PTHR46832:SF2">
    <property type="entry name" value="FUTALOSINE HYDROLASE"/>
    <property type="match status" value="1"/>
</dbReference>
<gene>
    <name evidence="1" type="primary">mqnB</name>
    <name evidence="4" type="ORF">MF646_17305</name>
</gene>
<dbReference type="Pfam" id="PF01048">
    <property type="entry name" value="PNP_UDP_1"/>
    <property type="match status" value="1"/>
</dbReference>
<reference evidence="4" key="1">
    <citation type="submission" date="2022-02" db="EMBL/GenBank/DDBJ databases">
        <title>Halalkalibacter sp. nov. isolated from Lonar Lake, India.</title>
        <authorList>
            <person name="Joshi A."/>
            <person name="Thite S."/>
            <person name="Lodha T."/>
        </authorList>
    </citation>
    <scope>NUCLEOTIDE SEQUENCE</scope>
    <source>
        <strain evidence="4">MEB205</strain>
    </source>
</reference>
<comment type="similarity">
    <text evidence="1">Belongs to the PNP/UDP phosphorylase family. Futalosine hydrolase subfamily.</text>
</comment>